<dbReference type="EMBL" id="CP036276">
    <property type="protein sequence ID" value="QDU44427.1"/>
    <property type="molecule type" value="Genomic_DNA"/>
</dbReference>
<comment type="similarity">
    <text evidence="9">Belongs to the TrpF family.</text>
</comment>
<dbReference type="InterPro" id="IPR011060">
    <property type="entry name" value="RibuloseP-bd_barrel"/>
</dbReference>
<dbReference type="PANTHER" id="PTHR42894">
    <property type="entry name" value="N-(5'-PHOSPHORIBOSYL)ANTHRANILATE ISOMERASE"/>
    <property type="match status" value="1"/>
</dbReference>
<dbReference type="GO" id="GO:0004640">
    <property type="term" value="F:phosphoribosylanthranilate isomerase activity"/>
    <property type="evidence" value="ECO:0007669"/>
    <property type="project" value="UniProtKB-UniRule"/>
</dbReference>
<dbReference type="Pfam" id="PF00697">
    <property type="entry name" value="PRAI"/>
    <property type="match status" value="1"/>
</dbReference>
<gene>
    <name evidence="9 11" type="primary">trpF</name>
    <name evidence="11" type="ORF">Mal52_29080</name>
</gene>
<evidence type="ECO:0000256" key="4">
    <source>
        <dbReference type="ARBA" id="ARBA00022272"/>
    </source>
</evidence>
<dbReference type="KEGG" id="sdyn:Mal52_29080"/>
<dbReference type="EC" id="5.3.1.24" evidence="3 9"/>
<keyword evidence="5 9" id="KW-0028">Amino-acid biosynthesis</keyword>
<organism evidence="11 12">
    <name type="scientific">Symmachiella dynata</name>
    <dbReference type="NCBI Taxonomy" id="2527995"/>
    <lineage>
        <taxon>Bacteria</taxon>
        <taxon>Pseudomonadati</taxon>
        <taxon>Planctomycetota</taxon>
        <taxon>Planctomycetia</taxon>
        <taxon>Planctomycetales</taxon>
        <taxon>Planctomycetaceae</taxon>
        <taxon>Symmachiella</taxon>
    </lineage>
</organism>
<feature type="domain" description="N-(5'phosphoribosyl) anthranilate isomerase (PRAI)" evidence="10">
    <location>
        <begin position="3"/>
        <end position="209"/>
    </location>
</feature>
<keyword evidence="6 9" id="KW-0822">Tryptophan biosynthesis</keyword>
<evidence type="ECO:0000256" key="7">
    <source>
        <dbReference type="ARBA" id="ARBA00023141"/>
    </source>
</evidence>
<dbReference type="PANTHER" id="PTHR42894:SF1">
    <property type="entry name" value="N-(5'-PHOSPHORIBOSYL)ANTHRANILATE ISOMERASE"/>
    <property type="match status" value="1"/>
</dbReference>
<dbReference type="Proteomes" id="UP000319383">
    <property type="component" value="Chromosome"/>
</dbReference>
<dbReference type="SUPFAM" id="SSF51366">
    <property type="entry name" value="Ribulose-phoshate binding barrel"/>
    <property type="match status" value="1"/>
</dbReference>
<evidence type="ECO:0000259" key="10">
    <source>
        <dbReference type="Pfam" id="PF00697"/>
    </source>
</evidence>
<dbReference type="GO" id="GO:0000162">
    <property type="term" value="P:L-tryptophan biosynthetic process"/>
    <property type="evidence" value="ECO:0007669"/>
    <property type="project" value="UniProtKB-UniRule"/>
</dbReference>
<evidence type="ECO:0000256" key="1">
    <source>
        <dbReference type="ARBA" id="ARBA00001164"/>
    </source>
</evidence>
<protein>
    <recommendedName>
        <fullName evidence="4 9">N-(5'-phosphoribosyl)anthranilate isomerase</fullName>
        <shortName evidence="9">PRAI</shortName>
        <ecNumber evidence="3 9">5.3.1.24</ecNumber>
    </recommendedName>
</protein>
<evidence type="ECO:0000256" key="8">
    <source>
        <dbReference type="ARBA" id="ARBA00023235"/>
    </source>
</evidence>
<evidence type="ECO:0000256" key="6">
    <source>
        <dbReference type="ARBA" id="ARBA00022822"/>
    </source>
</evidence>
<keyword evidence="8 9" id="KW-0413">Isomerase</keyword>
<dbReference type="AlphaFoldDB" id="A0A517ZPR4"/>
<name>A0A517ZPR4_9PLAN</name>
<dbReference type="UniPathway" id="UPA00035">
    <property type="reaction ID" value="UER00042"/>
</dbReference>
<evidence type="ECO:0000256" key="2">
    <source>
        <dbReference type="ARBA" id="ARBA00004664"/>
    </source>
</evidence>
<dbReference type="InterPro" id="IPR001240">
    <property type="entry name" value="PRAI_dom"/>
</dbReference>
<evidence type="ECO:0000313" key="11">
    <source>
        <dbReference type="EMBL" id="QDU44427.1"/>
    </source>
</evidence>
<reference evidence="11 12" key="1">
    <citation type="submission" date="2019-02" db="EMBL/GenBank/DDBJ databases">
        <title>Deep-cultivation of Planctomycetes and their phenomic and genomic characterization uncovers novel biology.</title>
        <authorList>
            <person name="Wiegand S."/>
            <person name="Jogler M."/>
            <person name="Boedeker C."/>
            <person name="Pinto D."/>
            <person name="Vollmers J."/>
            <person name="Rivas-Marin E."/>
            <person name="Kohn T."/>
            <person name="Peeters S.H."/>
            <person name="Heuer A."/>
            <person name="Rast P."/>
            <person name="Oberbeckmann S."/>
            <person name="Bunk B."/>
            <person name="Jeske O."/>
            <person name="Meyerdierks A."/>
            <person name="Storesund J.E."/>
            <person name="Kallscheuer N."/>
            <person name="Luecker S."/>
            <person name="Lage O.M."/>
            <person name="Pohl T."/>
            <person name="Merkel B.J."/>
            <person name="Hornburger P."/>
            <person name="Mueller R.-W."/>
            <person name="Bruemmer F."/>
            <person name="Labrenz M."/>
            <person name="Spormann A.M."/>
            <person name="Op den Camp H."/>
            <person name="Overmann J."/>
            <person name="Amann R."/>
            <person name="Jetten M.S.M."/>
            <person name="Mascher T."/>
            <person name="Medema M.H."/>
            <person name="Devos D.P."/>
            <person name="Kaster A.-K."/>
            <person name="Ovreas L."/>
            <person name="Rohde M."/>
            <person name="Galperin M.Y."/>
            <person name="Jogler C."/>
        </authorList>
    </citation>
    <scope>NUCLEOTIDE SEQUENCE [LARGE SCALE GENOMIC DNA]</scope>
    <source>
        <strain evidence="11 12">Mal52</strain>
    </source>
</reference>
<comment type="pathway">
    <text evidence="2 9">Amino-acid biosynthesis; L-tryptophan biosynthesis; L-tryptophan from chorismate: step 3/5.</text>
</comment>
<evidence type="ECO:0000256" key="9">
    <source>
        <dbReference type="HAMAP-Rule" id="MF_00135"/>
    </source>
</evidence>
<comment type="catalytic activity">
    <reaction evidence="1 9">
        <text>N-(5-phospho-beta-D-ribosyl)anthranilate = 1-(2-carboxyphenylamino)-1-deoxy-D-ribulose 5-phosphate</text>
        <dbReference type="Rhea" id="RHEA:21540"/>
        <dbReference type="ChEBI" id="CHEBI:18277"/>
        <dbReference type="ChEBI" id="CHEBI:58613"/>
        <dbReference type="EC" id="5.3.1.24"/>
    </reaction>
</comment>
<evidence type="ECO:0000256" key="3">
    <source>
        <dbReference type="ARBA" id="ARBA00012572"/>
    </source>
</evidence>
<keyword evidence="12" id="KW-1185">Reference proteome</keyword>
<dbReference type="HAMAP" id="MF_00135">
    <property type="entry name" value="PRAI"/>
    <property type="match status" value="1"/>
</dbReference>
<dbReference type="InterPro" id="IPR013785">
    <property type="entry name" value="Aldolase_TIM"/>
</dbReference>
<accession>A0A517ZPR4</accession>
<evidence type="ECO:0000256" key="5">
    <source>
        <dbReference type="ARBA" id="ARBA00022605"/>
    </source>
</evidence>
<sequence>MWIKICGIKDVETAQRIAAMGPDAIGLNFYQPSPRVVDFTVAAQIAAKLPDSVEPIGLFVNHTTDEIHAASQTCSLRTIQLHGDEPPGFSAAFPEMKIIRALRVGSEGLDELSAYLTECNRLGTMPDYCLVDAHVPGQYGGTGQTVSWEMLAREYRRDEWPPLILSGGLTPENVAAAIHACRPWGVDVSSGVESTRGVKDLDLVQRFIDAVRGVDLNEND</sequence>
<evidence type="ECO:0000313" key="12">
    <source>
        <dbReference type="Proteomes" id="UP000319383"/>
    </source>
</evidence>
<dbReference type="CDD" id="cd00405">
    <property type="entry name" value="PRAI"/>
    <property type="match status" value="1"/>
</dbReference>
<dbReference type="RefSeq" id="WP_145376789.1">
    <property type="nucleotide sequence ID" value="NZ_CP036276.1"/>
</dbReference>
<keyword evidence="7 9" id="KW-0057">Aromatic amino acid biosynthesis</keyword>
<proteinExistence type="inferred from homology"/>
<dbReference type="Gene3D" id="3.20.20.70">
    <property type="entry name" value="Aldolase class I"/>
    <property type="match status" value="1"/>
</dbReference>
<dbReference type="InterPro" id="IPR044643">
    <property type="entry name" value="TrpF_fam"/>
</dbReference>